<keyword evidence="3" id="KW-1185">Reference proteome</keyword>
<evidence type="ECO:0000313" key="2">
    <source>
        <dbReference type="EMBL" id="KAL1639827.1"/>
    </source>
</evidence>
<feature type="compositionally biased region" description="Gly residues" evidence="1">
    <location>
        <begin position="606"/>
        <end position="615"/>
    </location>
</feature>
<evidence type="ECO:0000313" key="3">
    <source>
        <dbReference type="Proteomes" id="UP001521184"/>
    </source>
</evidence>
<protein>
    <submittedName>
        <fullName evidence="2">Uncharacterized protein</fullName>
    </submittedName>
</protein>
<gene>
    <name evidence="2" type="ORF">SLS58_007571</name>
</gene>
<feature type="compositionally biased region" description="Low complexity" evidence="1">
    <location>
        <begin position="55"/>
        <end position="74"/>
    </location>
</feature>
<feature type="compositionally biased region" description="Low complexity" evidence="1">
    <location>
        <begin position="616"/>
        <end position="648"/>
    </location>
</feature>
<feature type="region of interest" description="Disordered" evidence="1">
    <location>
        <begin position="606"/>
        <end position="677"/>
    </location>
</feature>
<dbReference type="EMBL" id="JAKEKT020000058">
    <property type="protein sequence ID" value="KAL1639827.1"/>
    <property type="molecule type" value="Genomic_DNA"/>
</dbReference>
<feature type="compositionally biased region" description="Low complexity" evidence="1">
    <location>
        <begin position="497"/>
        <end position="509"/>
    </location>
</feature>
<feature type="compositionally biased region" description="Low complexity" evidence="1">
    <location>
        <begin position="657"/>
        <end position="673"/>
    </location>
</feature>
<reference evidence="2 3" key="1">
    <citation type="journal article" date="2023" name="Plant Dis.">
        <title>First Report of Diplodia intermedia Causing Canker and Dieback Diseases on Apple Trees in Canada.</title>
        <authorList>
            <person name="Ellouze W."/>
            <person name="Ilyukhin E."/>
            <person name="Sulman M."/>
            <person name="Ali S."/>
        </authorList>
    </citation>
    <scope>NUCLEOTIDE SEQUENCE [LARGE SCALE GENOMIC DNA]</scope>
    <source>
        <strain evidence="2 3">M45-28</strain>
    </source>
</reference>
<feature type="region of interest" description="Disordered" evidence="1">
    <location>
        <begin position="487"/>
        <end position="555"/>
    </location>
</feature>
<feature type="region of interest" description="Disordered" evidence="1">
    <location>
        <begin position="26"/>
        <end position="120"/>
    </location>
</feature>
<dbReference type="Proteomes" id="UP001521184">
    <property type="component" value="Unassembled WGS sequence"/>
</dbReference>
<dbReference type="PANTHER" id="PTHR37540">
    <property type="entry name" value="TRANSCRIPTION FACTOR (ACR-2), PUTATIVE-RELATED-RELATED"/>
    <property type="match status" value="1"/>
</dbReference>
<name>A0ABR3TJY1_9PEZI</name>
<proteinExistence type="predicted"/>
<accession>A0ABR3TJY1</accession>
<feature type="compositionally biased region" description="Low complexity" evidence="1">
    <location>
        <begin position="516"/>
        <end position="546"/>
    </location>
</feature>
<dbReference type="PANTHER" id="PTHR37540:SF5">
    <property type="entry name" value="TRANSCRIPTION FACTOR DOMAIN-CONTAINING PROTEIN"/>
    <property type="match status" value="1"/>
</dbReference>
<organism evidence="2 3">
    <name type="scientific">Diplodia intermedia</name>
    <dbReference type="NCBI Taxonomy" id="856260"/>
    <lineage>
        <taxon>Eukaryota</taxon>
        <taxon>Fungi</taxon>
        <taxon>Dikarya</taxon>
        <taxon>Ascomycota</taxon>
        <taxon>Pezizomycotina</taxon>
        <taxon>Dothideomycetes</taxon>
        <taxon>Dothideomycetes incertae sedis</taxon>
        <taxon>Botryosphaeriales</taxon>
        <taxon>Botryosphaeriaceae</taxon>
        <taxon>Diplodia</taxon>
    </lineage>
</organism>
<evidence type="ECO:0000256" key="1">
    <source>
        <dbReference type="SAM" id="MobiDB-lite"/>
    </source>
</evidence>
<sequence length="724" mass="77871">MPDFQFLTTDNPEEFKKGDYLKQIRSHAMLSVKHHEQQQQRSKAGHPPPKPNSPPTSSQPGSSISPSLLSEPPLRAGRPVKFVDYNPTKAAEKGSRKRSLQNQQDADDKEDQRAVASIPRKSAKARTSFFAQYADAVLNPRQVGRGADVLNTMPEFSNPKISLWDLKRQFDHLMLTETMKALYFPAMDGCRHAFLSTACIKATYADMLNGYVEESPATLYIKEEVYTMIRESLVDPRKQADDGMFMCIGQLLAAELVQGEEDVMMTHEQGLDRIAEHRGGLDKFGGQGVVANAISAGALVSVIVREGEAPQRFFDHLNHPLATATATRLPESPIFCPRNDFYSIVPLCSPNTLQILRDMRDMTTLFIHSEKVVRRASLRDEYPYPRQLSSQLWAFHNRMLDLPPNTDPSTFFDPAAAAAAAAGKGSTGGGGAPDFVYEACRHAAILYSYAIAARVPLSTAGQYFERAYPQMAVRVDIAKVVFCDSNQDRDQRPCPPAAASSASSSASPSVPGDFCSSSSSSDATAFTPPPSSSSTPNTALSSSSLIRPPPLSSSTHPALAIVDAIQRTPNAQDAWGGLVGVLLWVGLVATAAARAPLSARSSFGEHLGGGGGGDGNSSSRHASTSSASSSNQTATTSPSSTNSTSGTSPADADAEVPSTSPPGWTGTTTGTTGADVRRDYERAKARKNLASVAILCTIKLGFEQPRSIFPALRTFLRVQALLKR</sequence>
<comment type="caution">
    <text evidence="2">The sequence shown here is derived from an EMBL/GenBank/DDBJ whole genome shotgun (WGS) entry which is preliminary data.</text>
</comment>